<name>A0A0F9AD73_9ZZZZ</name>
<organism evidence="2">
    <name type="scientific">marine sediment metagenome</name>
    <dbReference type="NCBI Taxonomy" id="412755"/>
    <lineage>
        <taxon>unclassified sequences</taxon>
        <taxon>metagenomes</taxon>
        <taxon>ecological metagenomes</taxon>
    </lineage>
</organism>
<feature type="domain" description="Metallo-beta-lactamase" evidence="1">
    <location>
        <begin position="25"/>
        <end position="218"/>
    </location>
</feature>
<proteinExistence type="predicted"/>
<dbReference type="SMART" id="SM00849">
    <property type="entry name" value="Lactamase_B"/>
    <property type="match status" value="1"/>
</dbReference>
<dbReference type="InterPro" id="IPR001279">
    <property type="entry name" value="Metallo-B-lactamas"/>
</dbReference>
<dbReference type="Gene3D" id="3.60.15.10">
    <property type="entry name" value="Ribonuclease Z/Hydroxyacylglutathione hydrolase-like"/>
    <property type="match status" value="1"/>
</dbReference>
<accession>A0A0F9AD73</accession>
<gene>
    <name evidence="2" type="ORF">LCGC14_2585060</name>
</gene>
<dbReference type="Pfam" id="PF12706">
    <property type="entry name" value="Lactamase_B_2"/>
    <property type="match status" value="1"/>
</dbReference>
<dbReference type="PANTHER" id="PTHR42663">
    <property type="entry name" value="HYDROLASE C777.06C-RELATED-RELATED"/>
    <property type="match status" value="1"/>
</dbReference>
<sequence length="275" mass="31159">MKIRFYGTRGSIPICEPQYQEFGGNTTCVLVEVSDNIGILDAGTGIHNLGKELVTDQHLGIDRPVFIAFSHFHWDHIQGLPFFLPAYDAKRHFIISAIGRERYGKDLKSIFQMQMQRDYFPVPLDGMGAAIDFHQTDEDSLVFENVTAKALKHNHPGDAYSFRIEGKRDGKVLVFCTDIEHGDEVDSNIVELAKDADLLIHEAQYTPDELPKHKGWGHSSWEQAVEVAKRASVKKLAITHHDPDHDDAFLRNVEKQVQAQFPNAVLAREKMEIEI</sequence>
<evidence type="ECO:0000259" key="1">
    <source>
        <dbReference type="SMART" id="SM00849"/>
    </source>
</evidence>
<evidence type="ECO:0000313" key="2">
    <source>
        <dbReference type="EMBL" id="KKL07534.1"/>
    </source>
</evidence>
<comment type="caution">
    <text evidence="2">The sequence shown here is derived from an EMBL/GenBank/DDBJ whole genome shotgun (WGS) entry which is preliminary data.</text>
</comment>
<dbReference type="AlphaFoldDB" id="A0A0F9AD73"/>
<protein>
    <recommendedName>
        <fullName evidence="1">Metallo-beta-lactamase domain-containing protein</fullName>
    </recommendedName>
</protein>
<dbReference type="CDD" id="cd07715">
    <property type="entry name" value="TaR3-like_MBL-fold"/>
    <property type="match status" value="1"/>
</dbReference>
<dbReference type="SUPFAM" id="SSF56281">
    <property type="entry name" value="Metallo-hydrolase/oxidoreductase"/>
    <property type="match status" value="1"/>
</dbReference>
<dbReference type="InterPro" id="IPR036866">
    <property type="entry name" value="RibonucZ/Hydroxyglut_hydro"/>
</dbReference>
<dbReference type="EMBL" id="LAZR01043255">
    <property type="protein sequence ID" value="KKL07534.1"/>
    <property type="molecule type" value="Genomic_DNA"/>
</dbReference>
<dbReference type="PANTHER" id="PTHR42663:SF4">
    <property type="entry name" value="SLL1036 PROTEIN"/>
    <property type="match status" value="1"/>
</dbReference>
<reference evidence="2" key="1">
    <citation type="journal article" date="2015" name="Nature">
        <title>Complex archaea that bridge the gap between prokaryotes and eukaryotes.</title>
        <authorList>
            <person name="Spang A."/>
            <person name="Saw J.H."/>
            <person name="Jorgensen S.L."/>
            <person name="Zaremba-Niedzwiedzka K."/>
            <person name="Martijn J."/>
            <person name="Lind A.E."/>
            <person name="van Eijk R."/>
            <person name="Schleper C."/>
            <person name="Guy L."/>
            <person name="Ettema T.J."/>
        </authorList>
    </citation>
    <scope>NUCLEOTIDE SEQUENCE</scope>
</reference>